<dbReference type="EMBL" id="PIUM01000029">
    <property type="protein sequence ID" value="PKU22658.1"/>
    <property type="molecule type" value="Genomic_DNA"/>
</dbReference>
<feature type="transmembrane region" description="Helical" evidence="1">
    <location>
        <begin position="109"/>
        <end position="127"/>
    </location>
</feature>
<evidence type="ECO:0000256" key="1">
    <source>
        <dbReference type="SAM" id="Phobius"/>
    </source>
</evidence>
<feature type="transmembrane region" description="Helical" evidence="1">
    <location>
        <begin position="214"/>
        <end position="233"/>
    </location>
</feature>
<keyword evidence="1" id="KW-1133">Transmembrane helix</keyword>
<organism evidence="2 3">
    <name type="scientific">Telmatospirillum siberiense</name>
    <dbReference type="NCBI Taxonomy" id="382514"/>
    <lineage>
        <taxon>Bacteria</taxon>
        <taxon>Pseudomonadati</taxon>
        <taxon>Pseudomonadota</taxon>
        <taxon>Alphaproteobacteria</taxon>
        <taxon>Rhodospirillales</taxon>
        <taxon>Rhodospirillaceae</taxon>
        <taxon>Telmatospirillum</taxon>
    </lineage>
</organism>
<feature type="transmembrane region" description="Helical" evidence="1">
    <location>
        <begin position="32"/>
        <end position="50"/>
    </location>
</feature>
<accession>A0A2N3PQJ3</accession>
<dbReference type="RefSeq" id="WP_101252591.1">
    <property type="nucleotide sequence ID" value="NZ_PIUM01000029.1"/>
</dbReference>
<comment type="caution">
    <text evidence="2">The sequence shown here is derived from an EMBL/GenBank/DDBJ whole genome shotgun (WGS) entry which is preliminary data.</text>
</comment>
<feature type="transmembrane region" description="Helical" evidence="1">
    <location>
        <begin position="6"/>
        <end position="25"/>
    </location>
</feature>
<feature type="transmembrane region" description="Helical" evidence="1">
    <location>
        <begin position="56"/>
        <end position="74"/>
    </location>
</feature>
<dbReference type="Proteomes" id="UP000233293">
    <property type="component" value="Unassembled WGS sequence"/>
</dbReference>
<name>A0A2N3PQJ3_9PROT</name>
<dbReference type="AlphaFoldDB" id="A0A2N3PQJ3"/>
<dbReference type="InterPro" id="IPR007563">
    <property type="entry name" value="DUF554"/>
</dbReference>
<gene>
    <name evidence="2" type="ORF">CWS72_20890</name>
</gene>
<protein>
    <recommendedName>
        <fullName evidence="4">DUF554 domain-containing protein</fullName>
    </recommendedName>
</protein>
<feature type="transmembrane region" description="Helical" evidence="1">
    <location>
        <begin position="147"/>
        <end position="177"/>
    </location>
</feature>
<keyword evidence="3" id="KW-1185">Reference proteome</keyword>
<evidence type="ECO:0000313" key="3">
    <source>
        <dbReference type="Proteomes" id="UP000233293"/>
    </source>
</evidence>
<sequence>MIGPIVNGSSIIVGSIVGAFLGERIAERIRSALPMTFGAASMALGIALIIKIKLIPAVILALLLGSLIGEILSLERTIQRVSIKARGLIEAVLPARETTLTQEEFLEKFVALVVLFCASGTGIFGSMTEGMTNDSSLLMAKALLDLFTSAIFATTLGYSVAVIAIPQCAIQFCLLLGARQILPFTTPEMVADFSACGGVIMFATGFRICGIKPFPVANLLPALLFVMPISAFWSKYIVGG</sequence>
<keyword evidence="1" id="KW-0812">Transmembrane</keyword>
<dbReference type="PANTHER" id="PTHR36111">
    <property type="entry name" value="INNER MEMBRANE PROTEIN-RELATED"/>
    <property type="match status" value="1"/>
</dbReference>
<evidence type="ECO:0000313" key="2">
    <source>
        <dbReference type="EMBL" id="PKU22658.1"/>
    </source>
</evidence>
<evidence type="ECO:0008006" key="4">
    <source>
        <dbReference type="Google" id="ProtNLM"/>
    </source>
</evidence>
<dbReference type="Pfam" id="PF04474">
    <property type="entry name" value="DUF554"/>
    <property type="match status" value="1"/>
</dbReference>
<keyword evidence="1" id="KW-0472">Membrane</keyword>
<proteinExistence type="predicted"/>
<dbReference type="OrthoDB" id="9797976at2"/>
<dbReference type="PANTHER" id="PTHR36111:SF2">
    <property type="entry name" value="INNER MEMBRANE PROTEIN"/>
    <property type="match status" value="1"/>
</dbReference>
<reference evidence="3" key="1">
    <citation type="submission" date="2017-12" db="EMBL/GenBank/DDBJ databases">
        <title>Draft genome sequence of Telmatospirillum siberiense 26-4b1T, an acidotolerant peatland alphaproteobacterium potentially involved in sulfur cycling.</title>
        <authorList>
            <person name="Hausmann B."/>
            <person name="Pjevac P."/>
            <person name="Schreck K."/>
            <person name="Herbold C.W."/>
            <person name="Daims H."/>
            <person name="Wagner M."/>
            <person name="Pester M."/>
            <person name="Loy A."/>
        </authorList>
    </citation>
    <scope>NUCLEOTIDE SEQUENCE [LARGE SCALE GENOMIC DNA]</scope>
    <source>
        <strain evidence="3">26-4b1</strain>
    </source>
</reference>